<feature type="non-terminal residue" evidence="1">
    <location>
        <position position="43"/>
    </location>
</feature>
<reference evidence="1" key="1">
    <citation type="submission" date="2014-05" db="EMBL/GenBank/DDBJ databases">
        <authorList>
            <person name="Chronopoulou M."/>
        </authorList>
    </citation>
    <scope>NUCLEOTIDE SEQUENCE</scope>
    <source>
        <tissue evidence="1">Whole organism</tissue>
    </source>
</reference>
<dbReference type="AlphaFoldDB" id="A0A0K2TDI9"/>
<accession>A0A0K2TDI9</accession>
<evidence type="ECO:0000313" key="1">
    <source>
        <dbReference type="EMBL" id="CDW24083.1"/>
    </source>
</evidence>
<protein>
    <submittedName>
        <fullName evidence="1">Uncharacterized protein</fullName>
    </submittedName>
</protein>
<organism evidence="1">
    <name type="scientific">Lepeophtheirus salmonis</name>
    <name type="common">Salmon louse</name>
    <name type="synonym">Caligus salmonis</name>
    <dbReference type="NCBI Taxonomy" id="72036"/>
    <lineage>
        <taxon>Eukaryota</taxon>
        <taxon>Metazoa</taxon>
        <taxon>Ecdysozoa</taxon>
        <taxon>Arthropoda</taxon>
        <taxon>Crustacea</taxon>
        <taxon>Multicrustacea</taxon>
        <taxon>Hexanauplia</taxon>
        <taxon>Copepoda</taxon>
        <taxon>Siphonostomatoida</taxon>
        <taxon>Caligidae</taxon>
        <taxon>Lepeophtheirus</taxon>
    </lineage>
</organism>
<proteinExistence type="predicted"/>
<dbReference type="EMBL" id="HACA01006722">
    <property type="protein sequence ID" value="CDW24083.1"/>
    <property type="molecule type" value="Transcribed_RNA"/>
</dbReference>
<name>A0A0K2TDI9_LEPSM</name>
<sequence length="43" mass="5258">MDDLIIFFHHIEHQNFFKILKFFHPTFGDTTQCLYHLVTHLDP</sequence>